<name>A0ACB6REJ7_9PLEO</name>
<accession>A0ACB6REJ7</accession>
<dbReference type="Proteomes" id="UP000799755">
    <property type="component" value="Unassembled WGS sequence"/>
</dbReference>
<comment type="caution">
    <text evidence="1">The sequence shown here is derived from an EMBL/GenBank/DDBJ whole genome shotgun (WGS) entry which is preliminary data.</text>
</comment>
<gene>
    <name evidence="1" type="ORF">BDR25DRAFT_274753</name>
</gene>
<evidence type="ECO:0000313" key="1">
    <source>
        <dbReference type="EMBL" id="KAF2477542.1"/>
    </source>
</evidence>
<evidence type="ECO:0000313" key="2">
    <source>
        <dbReference type="Proteomes" id="UP000799755"/>
    </source>
</evidence>
<reference evidence="1" key="1">
    <citation type="journal article" date="2020" name="Stud. Mycol.">
        <title>101 Dothideomycetes genomes: a test case for predicting lifestyles and emergence of pathogens.</title>
        <authorList>
            <person name="Haridas S."/>
            <person name="Albert R."/>
            <person name="Binder M."/>
            <person name="Bloem J."/>
            <person name="Labutti K."/>
            <person name="Salamov A."/>
            <person name="Andreopoulos B."/>
            <person name="Baker S."/>
            <person name="Barry K."/>
            <person name="Bills G."/>
            <person name="Bluhm B."/>
            <person name="Cannon C."/>
            <person name="Castanera R."/>
            <person name="Culley D."/>
            <person name="Daum C."/>
            <person name="Ezra D."/>
            <person name="Gonzalez J."/>
            <person name="Henrissat B."/>
            <person name="Kuo A."/>
            <person name="Liang C."/>
            <person name="Lipzen A."/>
            <person name="Lutzoni F."/>
            <person name="Magnuson J."/>
            <person name="Mondo S."/>
            <person name="Nolan M."/>
            <person name="Ohm R."/>
            <person name="Pangilinan J."/>
            <person name="Park H.-J."/>
            <person name="Ramirez L."/>
            <person name="Alfaro M."/>
            <person name="Sun H."/>
            <person name="Tritt A."/>
            <person name="Yoshinaga Y."/>
            <person name="Zwiers L.-H."/>
            <person name="Turgeon B."/>
            <person name="Goodwin S."/>
            <person name="Spatafora J."/>
            <person name="Crous P."/>
            <person name="Grigoriev I."/>
        </authorList>
    </citation>
    <scope>NUCLEOTIDE SEQUENCE</scope>
    <source>
        <strain evidence="1">ATCC 200398</strain>
    </source>
</reference>
<dbReference type="EMBL" id="MU003492">
    <property type="protein sequence ID" value="KAF2477542.1"/>
    <property type="molecule type" value="Genomic_DNA"/>
</dbReference>
<organism evidence="1 2">
    <name type="scientific">Lindgomyces ingoldianus</name>
    <dbReference type="NCBI Taxonomy" id="673940"/>
    <lineage>
        <taxon>Eukaryota</taxon>
        <taxon>Fungi</taxon>
        <taxon>Dikarya</taxon>
        <taxon>Ascomycota</taxon>
        <taxon>Pezizomycotina</taxon>
        <taxon>Dothideomycetes</taxon>
        <taxon>Pleosporomycetidae</taxon>
        <taxon>Pleosporales</taxon>
        <taxon>Lindgomycetaceae</taxon>
        <taxon>Lindgomyces</taxon>
    </lineage>
</organism>
<keyword evidence="2" id="KW-1185">Reference proteome</keyword>
<sequence>MANFDSNQWYQLYVNQNKDSSLLGTNLYKNGESGAVFFNTTDTDLPGQRWQIYSVNDTYVLRNKDGGTNAFLGTKYEPTETTPGQTQALMIKNTISDDAVYWTVTPWGDGTFYLTNGENGTSWHLKKKANGLLALDSNITAPQNGQRFSFKTIGAINDKKFSSVNVRHDTPFI</sequence>
<proteinExistence type="predicted"/>
<protein>
    <submittedName>
        <fullName evidence="1">Uncharacterized protein</fullName>
    </submittedName>
</protein>